<dbReference type="EMBL" id="UYRU01047118">
    <property type="protein sequence ID" value="VDN09468.1"/>
    <property type="molecule type" value="Genomic_DNA"/>
</dbReference>
<evidence type="ECO:0000313" key="2">
    <source>
        <dbReference type="Proteomes" id="UP000281553"/>
    </source>
</evidence>
<accession>A0A3P7LHV4</accession>
<organism evidence="1 2">
    <name type="scientific">Dibothriocephalus latus</name>
    <name type="common">Fish tapeworm</name>
    <name type="synonym">Diphyllobothrium latum</name>
    <dbReference type="NCBI Taxonomy" id="60516"/>
    <lineage>
        <taxon>Eukaryota</taxon>
        <taxon>Metazoa</taxon>
        <taxon>Spiralia</taxon>
        <taxon>Lophotrochozoa</taxon>
        <taxon>Platyhelminthes</taxon>
        <taxon>Cestoda</taxon>
        <taxon>Eucestoda</taxon>
        <taxon>Diphyllobothriidea</taxon>
        <taxon>Diphyllobothriidae</taxon>
        <taxon>Dibothriocephalus</taxon>
    </lineage>
</organism>
<dbReference type="AlphaFoldDB" id="A0A3P7LHV4"/>
<reference evidence="1 2" key="1">
    <citation type="submission" date="2018-11" db="EMBL/GenBank/DDBJ databases">
        <authorList>
            <consortium name="Pathogen Informatics"/>
        </authorList>
    </citation>
    <scope>NUCLEOTIDE SEQUENCE [LARGE SCALE GENOMIC DNA]</scope>
</reference>
<gene>
    <name evidence="1" type="ORF">DILT_LOCUS5299</name>
</gene>
<dbReference type="Proteomes" id="UP000281553">
    <property type="component" value="Unassembled WGS sequence"/>
</dbReference>
<sequence length="121" mass="13445">MRPGTSLLIAESVDKVEKTETSAEVVDSPLRVEPRVSFLAPRLADAIADGVITVRRDWESLLPNWSFGDADIFSENLCIRASESYEYVDVLAEDARSCEEFRGTLILAEDLKIVKLVSVPM</sequence>
<keyword evidence="2" id="KW-1185">Reference proteome</keyword>
<evidence type="ECO:0000313" key="1">
    <source>
        <dbReference type="EMBL" id="VDN09468.1"/>
    </source>
</evidence>
<proteinExistence type="predicted"/>
<protein>
    <submittedName>
        <fullName evidence="1">Uncharacterized protein</fullName>
    </submittedName>
</protein>
<name>A0A3P7LHV4_DIBLA</name>